<dbReference type="CDD" id="cd07389">
    <property type="entry name" value="MPP_PhoD"/>
    <property type="match status" value="1"/>
</dbReference>
<evidence type="ECO:0000259" key="1">
    <source>
        <dbReference type="Pfam" id="PF09423"/>
    </source>
</evidence>
<name>A0ABW2KUP5_9PROT</name>
<organism evidence="2 3">
    <name type="scientific">Rhodocista pekingensis</name>
    <dbReference type="NCBI Taxonomy" id="201185"/>
    <lineage>
        <taxon>Bacteria</taxon>
        <taxon>Pseudomonadati</taxon>
        <taxon>Pseudomonadota</taxon>
        <taxon>Alphaproteobacteria</taxon>
        <taxon>Rhodospirillales</taxon>
        <taxon>Azospirillaceae</taxon>
        <taxon>Rhodocista</taxon>
    </lineage>
</organism>
<proteinExistence type="predicted"/>
<dbReference type="RefSeq" id="WP_377357865.1">
    <property type="nucleotide sequence ID" value="NZ_JBHTCM010000009.1"/>
</dbReference>
<dbReference type="InterPro" id="IPR018946">
    <property type="entry name" value="PhoD-like_MPP"/>
</dbReference>
<evidence type="ECO:0000313" key="2">
    <source>
        <dbReference type="EMBL" id="MFC7333041.1"/>
    </source>
</evidence>
<dbReference type="EMBL" id="JBHTCM010000009">
    <property type="protein sequence ID" value="MFC7333041.1"/>
    <property type="molecule type" value="Genomic_DNA"/>
</dbReference>
<dbReference type="PANTHER" id="PTHR33987">
    <property type="entry name" value="CALCINEURIN-LIKE METALLO-PHOSPHOESTERASE SUPERFAMILY PROTEIN"/>
    <property type="match status" value="1"/>
</dbReference>
<dbReference type="PROSITE" id="PS51318">
    <property type="entry name" value="TAT"/>
    <property type="match status" value="1"/>
</dbReference>
<dbReference type="Pfam" id="PF09423">
    <property type="entry name" value="PhoD"/>
    <property type="match status" value="1"/>
</dbReference>
<dbReference type="GO" id="GO:0004035">
    <property type="term" value="F:alkaline phosphatase activity"/>
    <property type="evidence" value="ECO:0007669"/>
    <property type="project" value="UniProtKB-EC"/>
</dbReference>
<feature type="domain" description="PhoD-like phosphatase metallophosphatase" evidence="1">
    <location>
        <begin position="61"/>
        <end position="328"/>
    </location>
</feature>
<dbReference type="InterPro" id="IPR006311">
    <property type="entry name" value="TAT_signal"/>
</dbReference>
<dbReference type="InterPro" id="IPR029052">
    <property type="entry name" value="Metallo-depent_PP-like"/>
</dbReference>
<dbReference type="PANTHER" id="PTHR33987:SF1">
    <property type="entry name" value="CALCINEURIN-LIKE METALLO-PHOSPHOESTERASE SUPERFAMILY PROTEIN"/>
    <property type="match status" value="1"/>
</dbReference>
<reference evidence="3" key="1">
    <citation type="journal article" date="2019" name="Int. J. Syst. Evol. Microbiol.">
        <title>The Global Catalogue of Microorganisms (GCM) 10K type strain sequencing project: providing services to taxonomists for standard genome sequencing and annotation.</title>
        <authorList>
            <consortium name="The Broad Institute Genomics Platform"/>
            <consortium name="The Broad Institute Genome Sequencing Center for Infectious Disease"/>
            <person name="Wu L."/>
            <person name="Ma J."/>
        </authorList>
    </citation>
    <scope>NUCLEOTIDE SEQUENCE [LARGE SCALE GENOMIC DNA]</scope>
    <source>
        <strain evidence="3">CGMCC 1.16275</strain>
    </source>
</reference>
<dbReference type="EC" id="3.1.3.1" evidence="2"/>
<dbReference type="InterPro" id="IPR038607">
    <property type="entry name" value="PhoD-like_sf"/>
</dbReference>
<sequence>MSDTDPDRRRLLTGMAAAPLALAAGLRADGTRADGTRAEGAAAGPAPCPAADEGRTIRRIAFGSCAKSEKEQPIWDAIVAAEPDLFIFLGDNVYLDTRDPEVMRRKYAALAAKPGFQKLRARTPVIAIWDDHDYGENDAGADYPMKEESRRQFCDFFGVPAESPRRTQDGIYTSVTFGPPGRRLQILLPDLRWNRTPIRTLDLGGRPYDAWADEQARAGRPVPGPYARNPDDPATMLGERQWQWLEQQLARPADVRILASSLQVVADFPGWEAWINYARDHQRLIQTIRDKRADGLFCISGDTHYAEISRLDVNVPYPLWDFTSSGLTEVWPVLPPNARRQGEAWRAENFGLIEIDWQDGNPVVTVQIRDIVGAVRLEQRLRVADLAVP</sequence>
<accession>A0ABW2KUP5</accession>
<keyword evidence="3" id="KW-1185">Reference proteome</keyword>
<gene>
    <name evidence="2" type="ORF">ACFQPS_07690</name>
</gene>
<protein>
    <submittedName>
        <fullName evidence="2">Alkaline phosphatase D family protein</fullName>
        <ecNumber evidence="2">3.1.3.1</ecNumber>
    </submittedName>
</protein>
<evidence type="ECO:0000313" key="3">
    <source>
        <dbReference type="Proteomes" id="UP001596456"/>
    </source>
</evidence>
<comment type="caution">
    <text evidence="2">The sequence shown here is derived from an EMBL/GenBank/DDBJ whole genome shotgun (WGS) entry which is preliminary data.</text>
</comment>
<dbReference type="SUPFAM" id="SSF56300">
    <property type="entry name" value="Metallo-dependent phosphatases"/>
    <property type="match status" value="1"/>
</dbReference>
<dbReference type="Gene3D" id="3.60.21.70">
    <property type="entry name" value="PhoD-like phosphatase"/>
    <property type="match status" value="1"/>
</dbReference>
<dbReference type="Proteomes" id="UP001596456">
    <property type="component" value="Unassembled WGS sequence"/>
</dbReference>
<keyword evidence="2" id="KW-0378">Hydrolase</keyword>